<reference evidence="2" key="1">
    <citation type="journal article" date="2012" name="Nature">
        <title>The oyster genome reveals stress adaptation and complexity of shell formation.</title>
        <authorList>
            <person name="Zhang G."/>
            <person name="Fang X."/>
            <person name="Guo X."/>
            <person name="Li L."/>
            <person name="Luo R."/>
            <person name="Xu F."/>
            <person name="Yang P."/>
            <person name="Zhang L."/>
            <person name="Wang X."/>
            <person name="Qi H."/>
            <person name="Xiong Z."/>
            <person name="Que H."/>
            <person name="Xie Y."/>
            <person name="Holland P.W."/>
            <person name="Paps J."/>
            <person name="Zhu Y."/>
            <person name="Wu F."/>
            <person name="Chen Y."/>
            <person name="Wang J."/>
            <person name="Peng C."/>
            <person name="Meng J."/>
            <person name="Yang L."/>
            <person name="Liu J."/>
            <person name="Wen B."/>
            <person name="Zhang N."/>
            <person name="Huang Z."/>
            <person name="Zhu Q."/>
            <person name="Feng Y."/>
            <person name="Mount A."/>
            <person name="Hedgecock D."/>
            <person name="Xu Z."/>
            <person name="Liu Y."/>
            <person name="Domazet-Loso T."/>
            <person name="Du Y."/>
            <person name="Sun X."/>
            <person name="Zhang S."/>
            <person name="Liu B."/>
            <person name="Cheng P."/>
            <person name="Jiang X."/>
            <person name="Li J."/>
            <person name="Fan D."/>
            <person name="Wang W."/>
            <person name="Fu W."/>
            <person name="Wang T."/>
            <person name="Wang B."/>
            <person name="Zhang J."/>
            <person name="Peng Z."/>
            <person name="Li Y."/>
            <person name="Li N."/>
            <person name="Wang J."/>
            <person name="Chen M."/>
            <person name="He Y."/>
            <person name="Tan F."/>
            <person name="Song X."/>
            <person name="Zheng Q."/>
            <person name="Huang R."/>
            <person name="Yang H."/>
            <person name="Du X."/>
            <person name="Chen L."/>
            <person name="Yang M."/>
            <person name="Gaffney P.M."/>
            <person name="Wang S."/>
            <person name="Luo L."/>
            <person name="She Z."/>
            <person name="Ming Y."/>
            <person name="Huang W."/>
            <person name="Zhang S."/>
            <person name="Huang B."/>
            <person name="Zhang Y."/>
            <person name="Qu T."/>
            <person name="Ni P."/>
            <person name="Miao G."/>
            <person name="Wang J."/>
            <person name="Wang Q."/>
            <person name="Steinberg C.E."/>
            <person name="Wang H."/>
            <person name="Li N."/>
            <person name="Qian L."/>
            <person name="Zhang G."/>
            <person name="Li Y."/>
            <person name="Yang H."/>
            <person name="Liu X."/>
            <person name="Wang J."/>
            <person name="Yin Y."/>
            <person name="Wang J."/>
        </authorList>
    </citation>
    <scope>NUCLEOTIDE SEQUENCE [LARGE SCALE GENOMIC DNA]</scope>
    <source>
        <strain evidence="2">05x7-T-G4-1.051#20</strain>
    </source>
</reference>
<evidence type="ECO:0000256" key="1">
    <source>
        <dbReference type="SAM" id="MobiDB-lite"/>
    </source>
</evidence>
<accession>K1Q540</accession>
<feature type="compositionally biased region" description="Low complexity" evidence="1">
    <location>
        <begin position="71"/>
        <end position="84"/>
    </location>
</feature>
<feature type="compositionally biased region" description="Low complexity" evidence="1">
    <location>
        <begin position="92"/>
        <end position="110"/>
    </location>
</feature>
<dbReference type="HOGENOM" id="CLU_1355819_0_0_1"/>
<dbReference type="EMBL" id="JH818924">
    <property type="protein sequence ID" value="EKC24010.1"/>
    <property type="molecule type" value="Genomic_DNA"/>
</dbReference>
<evidence type="ECO:0000313" key="2">
    <source>
        <dbReference type="EMBL" id="EKC24010.1"/>
    </source>
</evidence>
<feature type="region of interest" description="Disordered" evidence="1">
    <location>
        <begin position="125"/>
        <end position="151"/>
    </location>
</feature>
<gene>
    <name evidence="2" type="ORF">CGI_10014253</name>
</gene>
<name>K1Q540_MAGGI</name>
<organism evidence="2">
    <name type="scientific">Magallana gigas</name>
    <name type="common">Pacific oyster</name>
    <name type="synonym">Crassostrea gigas</name>
    <dbReference type="NCBI Taxonomy" id="29159"/>
    <lineage>
        <taxon>Eukaryota</taxon>
        <taxon>Metazoa</taxon>
        <taxon>Spiralia</taxon>
        <taxon>Lophotrochozoa</taxon>
        <taxon>Mollusca</taxon>
        <taxon>Bivalvia</taxon>
        <taxon>Autobranchia</taxon>
        <taxon>Pteriomorphia</taxon>
        <taxon>Ostreida</taxon>
        <taxon>Ostreoidea</taxon>
        <taxon>Ostreidae</taxon>
        <taxon>Magallana</taxon>
    </lineage>
</organism>
<proteinExistence type="predicted"/>
<protein>
    <submittedName>
        <fullName evidence="2">Uncharacterized protein</fullName>
    </submittedName>
</protein>
<dbReference type="InParanoid" id="K1Q540"/>
<feature type="region of interest" description="Disordered" evidence="1">
    <location>
        <begin position="1"/>
        <end position="112"/>
    </location>
</feature>
<sequence>MVGSGRRFNIKPKAVVTDSPKKTTPVGENEFEQEMNGPANKVKPSGGLKTTFNPATENEIEVEGGITTLRSSSSSTSPISVSGETESEGEEQTMTSKIQQTTEQSTSTQQDEMEYEYEYEYSTTTDVNGRMGSGRDPSVVGTAECSSPKCERDRLGNGRNVDSIITWNKRQQREQVKEKLWWGINTYYRSRFVANGRYDVDM</sequence>
<dbReference type="AlphaFoldDB" id="K1Q540"/>